<dbReference type="AlphaFoldDB" id="A0A0L0SY54"/>
<dbReference type="STRING" id="578462.A0A0L0SY54"/>
<dbReference type="PANTHER" id="PTHR34438">
    <property type="entry name" value="SI:DKEY-97L20.6"/>
    <property type="match status" value="1"/>
</dbReference>
<gene>
    <name evidence="2" type="ORF">AMAG_11903</name>
</gene>
<feature type="region of interest" description="Disordered" evidence="1">
    <location>
        <begin position="133"/>
        <end position="206"/>
    </location>
</feature>
<name>A0A0L0SY54_ALLM3</name>
<evidence type="ECO:0000313" key="2">
    <source>
        <dbReference type="EMBL" id="KNE67442.1"/>
    </source>
</evidence>
<dbReference type="Pfam" id="PF15479">
    <property type="entry name" value="DUF4639"/>
    <property type="match status" value="1"/>
</dbReference>
<sequence>MTVDKSAPASAGPPTITMFDPLATRAHLACLDEDEAEAIVADLVEDILQKSQDILFEKHISSQVVPYAVQFAKETFLRMAMWAFFDEDHVDINDPMWKPDEEPAPVEIDSWARGTLFPIDQRDASKPVIPWCSDRSASPTTAPAVESSAVTTPSSPRKSLLSAATVSSPATPIAPQSPRRSIAMGRGSMAGTSAGGAEARPRIWQP</sequence>
<dbReference type="PANTHER" id="PTHR34438:SF1">
    <property type="entry name" value="CHROMOSOME 2 OPEN READING FRAME 81"/>
    <property type="match status" value="1"/>
</dbReference>
<dbReference type="InterPro" id="IPR028042">
    <property type="entry name" value="DUF4639"/>
</dbReference>
<dbReference type="eggNOG" id="KOG1208">
    <property type="taxonomic scope" value="Eukaryota"/>
</dbReference>
<accession>A0A0L0SY54</accession>
<reference evidence="3" key="2">
    <citation type="submission" date="2009-11" db="EMBL/GenBank/DDBJ databases">
        <title>The Genome Sequence of Allomyces macrogynus strain ATCC 38327.</title>
        <authorList>
            <consortium name="The Broad Institute Genome Sequencing Platform"/>
            <person name="Russ C."/>
            <person name="Cuomo C."/>
            <person name="Shea T."/>
            <person name="Young S.K."/>
            <person name="Zeng Q."/>
            <person name="Koehrsen M."/>
            <person name="Haas B."/>
            <person name="Borodovsky M."/>
            <person name="Guigo R."/>
            <person name="Alvarado L."/>
            <person name="Berlin A."/>
            <person name="Borenstein D."/>
            <person name="Chen Z."/>
            <person name="Engels R."/>
            <person name="Freedman E."/>
            <person name="Gellesch M."/>
            <person name="Goldberg J."/>
            <person name="Griggs A."/>
            <person name="Gujja S."/>
            <person name="Heiman D."/>
            <person name="Hepburn T."/>
            <person name="Howarth C."/>
            <person name="Jen D."/>
            <person name="Larson L."/>
            <person name="Lewis B."/>
            <person name="Mehta T."/>
            <person name="Park D."/>
            <person name="Pearson M."/>
            <person name="Roberts A."/>
            <person name="Saif S."/>
            <person name="Shenoy N."/>
            <person name="Sisk P."/>
            <person name="Stolte C."/>
            <person name="Sykes S."/>
            <person name="Walk T."/>
            <person name="White J."/>
            <person name="Yandava C."/>
            <person name="Burger G."/>
            <person name="Gray M.W."/>
            <person name="Holland P.W.H."/>
            <person name="King N."/>
            <person name="Lang F.B.F."/>
            <person name="Roger A.J."/>
            <person name="Ruiz-Trillo I."/>
            <person name="Lander E."/>
            <person name="Nusbaum C."/>
        </authorList>
    </citation>
    <scope>NUCLEOTIDE SEQUENCE [LARGE SCALE GENOMIC DNA]</scope>
    <source>
        <strain evidence="3">ATCC 38327</strain>
    </source>
</reference>
<evidence type="ECO:0000256" key="1">
    <source>
        <dbReference type="SAM" id="MobiDB-lite"/>
    </source>
</evidence>
<dbReference type="VEuPathDB" id="FungiDB:AMAG_11903"/>
<dbReference type="OrthoDB" id="193650at2759"/>
<protein>
    <submittedName>
        <fullName evidence="2">Uncharacterized protein</fullName>
    </submittedName>
</protein>
<organism evidence="2 3">
    <name type="scientific">Allomyces macrogynus (strain ATCC 38327)</name>
    <name type="common">Allomyces javanicus var. macrogynus</name>
    <dbReference type="NCBI Taxonomy" id="578462"/>
    <lineage>
        <taxon>Eukaryota</taxon>
        <taxon>Fungi</taxon>
        <taxon>Fungi incertae sedis</taxon>
        <taxon>Blastocladiomycota</taxon>
        <taxon>Blastocladiomycetes</taxon>
        <taxon>Blastocladiales</taxon>
        <taxon>Blastocladiaceae</taxon>
        <taxon>Allomyces</taxon>
    </lineage>
</organism>
<proteinExistence type="predicted"/>
<dbReference type="EMBL" id="GG745353">
    <property type="protein sequence ID" value="KNE67442.1"/>
    <property type="molecule type" value="Genomic_DNA"/>
</dbReference>
<feature type="compositionally biased region" description="Polar residues" evidence="1">
    <location>
        <begin position="148"/>
        <end position="170"/>
    </location>
</feature>
<evidence type="ECO:0000313" key="3">
    <source>
        <dbReference type="Proteomes" id="UP000054350"/>
    </source>
</evidence>
<reference evidence="2 3" key="1">
    <citation type="submission" date="2009-11" db="EMBL/GenBank/DDBJ databases">
        <title>Annotation of Allomyces macrogynus ATCC 38327.</title>
        <authorList>
            <consortium name="The Broad Institute Genome Sequencing Platform"/>
            <person name="Russ C."/>
            <person name="Cuomo C."/>
            <person name="Burger G."/>
            <person name="Gray M.W."/>
            <person name="Holland P.W.H."/>
            <person name="King N."/>
            <person name="Lang F.B.F."/>
            <person name="Roger A.J."/>
            <person name="Ruiz-Trillo I."/>
            <person name="Young S.K."/>
            <person name="Zeng Q."/>
            <person name="Gargeya S."/>
            <person name="Fitzgerald M."/>
            <person name="Haas B."/>
            <person name="Abouelleil A."/>
            <person name="Alvarado L."/>
            <person name="Arachchi H.M."/>
            <person name="Berlin A."/>
            <person name="Chapman S.B."/>
            <person name="Gearin G."/>
            <person name="Goldberg J."/>
            <person name="Griggs A."/>
            <person name="Gujja S."/>
            <person name="Hansen M."/>
            <person name="Heiman D."/>
            <person name="Howarth C."/>
            <person name="Larimer J."/>
            <person name="Lui A."/>
            <person name="MacDonald P.J.P."/>
            <person name="McCowen C."/>
            <person name="Montmayeur A."/>
            <person name="Murphy C."/>
            <person name="Neiman D."/>
            <person name="Pearson M."/>
            <person name="Priest M."/>
            <person name="Roberts A."/>
            <person name="Saif S."/>
            <person name="Shea T."/>
            <person name="Sisk P."/>
            <person name="Stolte C."/>
            <person name="Sykes S."/>
            <person name="Wortman J."/>
            <person name="Nusbaum C."/>
            <person name="Birren B."/>
        </authorList>
    </citation>
    <scope>NUCLEOTIDE SEQUENCE [LARGE SCALE GENOMIC DNA]</scope>
    <source>
        <strain evidence="2 3">ATCC 38327</strain>
    </source>
</reference>
<keyword evidence="3" id="KW-1185">Reference proteome</keyword>
<dbReference type="Proteomes" id="UP000054350">
    <property type="component" value="Unassembled WGS sequence"/>
</dbReference>